<evidence type="ECO:0000256" key="10">
    <source>
        <dbReference type="ARBA" id="ARBA00023136"/>
    </source>
</evidence>
<dbReference type="GO" id="GO:0005743">
    <property type="term" value="C:mitochondrial inner membrane"/>
    <property type="evidence" value="ECO:0007669"/>
    <property type="project" value="TreeGrafter"/>
</dbReference>
<dbReference type="GO" id="GO:0005524">
    <property type="term" value="F:ATP binding"/>
    <property type="evidence" value="ECO:0007669"/>
    <property type="project" value="UniProtKB-KW"/>
</dbReference>
<dbReference type="PANTHER" id="PTHR43394">
    <property type="entry name" value="ATP-DEPENDENT PERMEASE MDL1, MITOCHONDRIAL"/>
    <property type="match status" value="1"/>
</dbReference>
<comment type="subcellular location">
    <subcellularLocation>
        <location evidence="1">Membrane</location>
        <topology evidence="1">Multi-pass membrane protein</topology>
    </subcellularLocation>
</comment>
<dbReference type="InterPro" id="IPR036640">
    <property type="entry name" value="ABC1_TM_sf"/>
</dbReference>
<dbReference type="EMBL" id="KQ241785">
    <property type="protein sequence ID" value="KNC84133.1"/>
    <property type="molecule type" value="Genomic_DNA"/>
</dbReference>
<dbReference type="SUPFAM" id="SSF90123">
    <property type="entry name" value="ABC transporter transmembrane region"/>
    <property type="match status" value="2"/>
</dbReference>
<keyword evidence="8" id="KW-1278">Translocase</keyword>
<evidence type="ECO:0000256" key="1">
    <source>
        <dbReference type="ARBA" id="ARBA00004141"/>
    </source>
</evidence>
<feature type="domain" description="ABC transmembrane type-1" evidence="15">
    <location>
        <begin position="761"/>
        <end position="1005"/>
    </location>
</feature>
<keyword evidence="11" id="KW-0325">Glycoprotein</keyword>
<keyword evidence="5" id="KW-0677">Repeat</keyword>
<evidence type="ECO:0000256" key="2">
    <source>
        <dbReference type="ARBA" id="ARBA00007577"/>
    </source>
</evidence>
<evidence type="ECO:0000256" key="9">
    <source>
        <dbReference type="ARBA" id="ARBA00022989"/>
    </source>
</evidence>
<organism evidence="16 17">
    <name type="scientific">Sphaeroforma arctica JP610</name>
    <dbReference type="NCBI Taxonomy" id="667725"/>
    <lineage>
        <taxon>Eukaryota</taxon>
        <taxon>Ichthyosporea</taxon>
        <taxon>Ichthyophonida</taxon>
        <taxon>Sphaeroforma</taxon>
    </lineage>
</organism>
<feature type="transmembrane region" description="Helical" evidence="13">
    <location>
        <begin position="980"/>
        <end position="1003"/>
    </location>
</feature>
<evidence type="ECO:0000259" key="14">
    <source>
        <dbReference type="PROSITE" id="PS50893"/>
    </source>
</evidence>
<dbReference type="Pfam" id="PF00005">
    <property type="entry name" value="ABC_tran"/>
    <property type="match status" value="2"/>
</dbReference>
<dbReference type="InterPro" id="IPR027417">
    <property type="entry name" value="P-loop_NTPase"/>
</dbReference>
<reference evidence="16 17" key="1">
    <citation type="submission" date="2011-02" db="EMBL/GenBank/DDBJ databases">
        <title>The Genome Sequence of Sphaeroforma arctica JP610.</title>
        <authorList>
            <consortium name="The Broad Institute Genome Sequencing Platform"/>
            <person name="Russ C."/>
            <person name="Cuomo C."/>
            <person name="Young S.K."/>
            <person name="Zeng Q."/>
            <person name="Gargeya S."/>
            <person name="Alvarado L."/>
            <person name="Berlin A."/>
            <person name="Chapman S.B."/>
            <person name="Chen Z."/>
            <person name="Freedman E."/>
            <person name="Gellesch M."/>
            <person name="Goldberg J."/>
            <person name="Griggs A."/>
            <person name="Gujja S."/>
            <person name="Heilman E."/>
            <person name="Heiman D."/>
            <person name="Howarth C."/>
            <person name="Mehta T."/>
            <person name="Neiman D."/>
            <person name="Pearson M."/>
            <person name="Roberts A."/>
            <person name="Saif S."/>
            <person name="Shea T."/>
            <person name="Shenoy N."/>
            <person name="Sisk P."/>
            <person name="Stolte C."/>
            <person name="Sykes S."/>
            <person name="White J."/>
            <person name="Yandava C."/>
            <person name="Burger G."/>
            <person name="Gray M.W."/>
            <person name="Holland P.W.H."/>
            <person name="King N."/>
            <person name="Lang F.B.F."/>
            <person name="Roger A.J."/>
            <person name="Ruiz-Trillo I."/>
            <person name="Haas B."/>
            <person name="Nusbaum C."/>
            <person name="Birren B."/>
        </authorList>
    </citation>
    <scope>NUCLEOTIDE SEQUENCE [LARGE SCALE GENOMIC DNA]</scope>
    <source>
        <strain evidence="16 17">JP610</strain>
    </source>
</reference>
<feature type="transmembrane region" description="Helical" evidence="13">
    <location>
        <begin position="903"/>
        <end position="923"/>
    </location>
</feature>
<evidence type="ECO:0000259" key="15">
    <source>
        <dbReference type="PROSITE" id="PS50929"/>
    </source>
</evidence>
<dbReference type="SUPFAM" id="SSF52540">
    <property type="entry name" value="P-loop containing nucleoside triphosphate hydrolases"/>
    <property type="match status" value="2"/>
</dbReference>
<dbReference type="OrthoDB" id="6500128at2759"/>
<sequence>MLKGIKHKGKKRPQVRYHALFKYHTTKDKVWFTASILLTVGVGALLPIFCIFIGDLLQSLTDIVQNILNAGLGNSVVDILSVQWRNTTLYDVVFDDEVQEGIKGIVNIVQTRNQSQELLAQLQADLNLLVIRMAIMGGIGLVLGTLQRVSSGIATRSAMERIRRLYIESLLAQDMSFHDKHTGGELVAHATVDMIKLEYAFGTAHSFLYMMIGTGISGIVVGFLYDVKLAAFCLIFVPFIMLTGLVLSRIASASQGKASQVYCQAAACAEEALCLIKTVCSLGGQEHEVEQYYTQVKDVEQKTILQSLTLGIGTGASMCILYASCALIMWFAYGMVDSGEITAGAAMTVFYAVIVSAVALGQIFLPISDIAAARGCAYTIYNTIDRVSAIDSLSDEGIVPDSLQGTLDFTNVKFRYVPDGQVILHDFSLQFPAGKTVALAGSSGSGKSTALMLLERFYDVEEGRVEVDGHNIKDLHLGWLRNQIGYVGQEPVLFAGSIATNIALGAEMIANPDFNAKRPADVYANPRFVRQEVTLDQVIAASSMANAHEFISNMPDGYDTLIGEGGGMLSGGQKQRIAIARALLRDPRILLLDEATSALDVKSESVVQAAMEKAAAGRTTIIVAHRLRTIRNADVICFMHQGRILETGSHDELVARGGGYAEYVRIQTKHSPSEANRDDVDATMPTDPPATAQALRSTTSTVDKDLDKADPDITAGNLYHLDSDDEVALEDSTGAEPKKKQKRNQFMQLLKMNRPEIPTMLVGMVAAVITGLLWPVFAYAMGEMIFVYMTLNEDQAQKWIKTFLALAGIALFTNSIMYWCFGAAKQKLTRRLRVSTFRMFMKQDMGFFDMEHNKVSELTVSLSNDAAAVGSVMGDTVIMTLVMLSTLVATFVIGVFLCWQLALVMMSSFFISGLVSYVGSLLANRITKKAENSLDEATTMASEYLQSVRTVTYLGVSTDILQRYRDYLEAPRKSMFKASIISGLTFGFAQCVILSVWGFSFWFGVEMVTTTGGTTQECTMKEAITTFAAVVFGGLGMISSLALAPDVNAARTGAARLFMYRDQQPTTDTGTDEGVHFANPALLGQPLSGKAGQMESSSVGLVEKTSTTALGLTKCIPVEGDVAFHHIAFTYPARPRHPVLTDFSVDVGRGQTLALVGESGCGKSSCLGLLERFYTAAKGQITVDGIPVEDVNVKSLRRTIGMVGQEPHLFTGTIRENMLYGLSAEEKAELTDDSLWRAIDDASAREFVELLGEKLDTHIGVRGSRLSGGQKQRIAIARTLLRDPQIVLLDEATSALDAQSESAVQAALDKMSATRTTITVAHRLATVRNADIIAVVAEGVIKESGTHEELMAIPGGRYKAMMKLQ</sequence>
<dbReference type="FunFam" id="3.40.50.300:FF:000240">
    <property type="entry name" value="ABC transporter B family member 20"/>
    <property type="match status" value="1"/>
</dbReference>
<feature type="domain" description="ABC transporter" evidence="14">
    <location>
        <begin position="407"/>
        <end position="666"/>
    </location>
</feature>
<dbReference type="InterPro" id="IPR003593">
    <property type="entry name" value="AAA+_ATPase"/>
</dbReference>
<dbReference type="GeneID" id="25904136"/>
<evidence type="ECO:0000256" key="8">
    <source>
        <dbReference type="ARBA" id="ARBA00022967"/>
    </source>
</evidence>
<feature type="transmembrane region" description="Helical" evidence="13">
    <location>
        <begin position="877"/>
        <end position="897"/>
    </location>
</feature>
<dbReference type="Pfam" id="PF00664">
    <property type="entry name" value="ABC_membrane"/>
    <property type="match status" value="2"/>
</dbReference>
<comment type="similarity">
    <text evidence="2">Belongs to the ABC transporter superfamily. ABCB family. Multidrug resistance exporter (TC 3.A.1.201) subfamily.</text>
</comment>
<dbReference type="GO" id="GO:0015421">
    <property type="term" value="F:ABC-type oligopeptide transporter activity"/>
    <property type="evidence" value="ECO:0007669"/>
    <property type="project" value="TreeGrafter"/>
</dbReference>
<dbReference type="FunFam" id="3.40.50.300:FF:000479">
    <property type="entry name" value="Multidrug resistance protein 1A"/>
    <property type="match status" value="1"/>
</dbReference>
<keyword evidence="6" id="KW-0547">Nucleotide-binding</keyword>
<accession>A0A0L0G7E7</accession>
<evidence type="ECO:0000256" key="4">
    <source>
        <dbReference type="ARBA" id="ARBA00022692"/>
    </source>
</evidence>
<dbReference type="InterPro" id="IPR017871">
    <property type="entry name" value="ABC_transporter-like_CS"/>
</dbReference>
<dbReference type="PANTHER" id="PTHR43394:SF27">
    <property type="entry name" value="ATP-DEPENDENT TRANSLOCASE ABCB1-LIKE"/>
    <property type="match status" value="1"/>
</dbReference>
<dbReference type="RefSeq" id="XP_014158035.1">
    <property type="nucleotide sequence ID" value="XM_014302560.1"/>
</dbReference>
<dbReference type="STRING" id="667725.A0A0L0G7E7"/>
<feature type="transmembrane region" description="Helical" evidence="13">
    <location>
        <begin position="345"/>
        <end position="365"/>
    </location>
</feature>
<dbReference type="CDD" id="cd18577">
    <property type="entry name" value="ABC_6TM_Pgp_ABCB1_D1_like"/>
    <property type="match status" value="1"/>
</dbReference>
<gene>
    <name evidence="16" type="ORF">SARC_03632</name>
</gene>
<keyword evidence="7" id="KW-0067">ATP-binding</keyword>
<feature type="transmembrane region" description="Helical" evidence="13">
    <location>
        <begin position="126"/>
        <end position="146"/>
    </location>
</feature>
<feature type="compositionally biased region" description="Basic and acidic residues" evidence="12">
    <location>
        <begin position="671"/>
        <end position="680"/>
    </location>
</feature>
<feature type="domain" description="ABC transporter" evidence="14">
    <location>
        <begin position="1122"/>
        <end position="1363"/>
    </location>
</feature>
<evidence type="ECO:0000256" key="3">
    <source>
        <dbReference type="ARBA" id="ARBA00022448"/>
    </source>
</evidence>
<feature type="transmembrane region" description="Helical" evidence="13">
    <location>
        <begin position="229"/>
        <end position="247"/>
    </location>
</feature>
<evidence type="ECO:0000313" key="16">
    <source>
        <dbReference type="EMBL" id="KNC84133.1"/>
    </source>
</evidence>
<protein>
    <submittedName>
        <fullName evidence="16">Uncharacterized protein</fullName>
    </submittedName>
</protein>
<dbReference type="PROSITE" id="PS00211">
    <property type="entry name" value="ABC_TRANSPORTER_1"/>
    <property type="match status" value="2"/>
</dbReference>
<evidence type="ECO:0000313" key="17">
    <source>
        <dbReference type="Proteomes" id="UP000054560"/>
    </source>
</evidence>
<feature type="transmembrane region" description="Helical" evidence="13">
    <location>
        <begin position="206"/>
        <end position="223"/>
    </location>
</feature>
<feature type="transmembrane region" description="Helical" evidence="13">
    <location>
        <begin position="310"/>
        <end position="333"/>
    </location>
</feature>
<dbReference type="InterPro" id="IPR011527">
    <property type="entry name" value="ABC1_TM_dom"/>
</dbReference>
<feature type="region of interest" description="Disordered" evidence="12">
    <location>
        <begin position="669"/>
        <end position="709"/>
    </location>
</feature>
<dbReference type="PROSITE" id="PS50893">
    <property type="entry name" value="ABC_TRANSPORTER_2"/>
    <property type="match status" value="2"/>
</dbReference>
<dbReference type="InterPro" id="IPR003439">
    <property type="entry name" value="ABC_transporter-like_ATP-bd"/>
</dbReference>
<evidence type="ECO:0000256" key="7">
    <source>
        <dbReference type="ARBA" id="ARBA00022840"/>
    </source>
</evidence>
<evidence type="ECO:0000256" key="13">
    <source>
        <dbReference type="SAM" id="Phobius"/>
    </source>
</evidence>
<feature type="transmembrane region" description="Helical" evidence="13">
    <location>
        <begin position="30"/>
        <end position="54"/>
    </location>
</feature>
<feature type="transmembrane region" description="Helical" evidence="13">
    <location>
        <begin position="799"/>
        <end position="821"/>
    </location>
</feature>
<keyword evidence="4 13" id="KW-0812">Transmembrane</keyword>
<evidence type="ECO:0000256" key="6">
    <source>
        <dbReference type="ARBA" id="ARBA00022741"/>
    </source>
</evidence>
<dbReference type="SMART" id="SM00382">
    <property type="entry name" value="AAA"/>
    <property type="match status" value="2"/>
</dbReference>
<dbReference type="GO" id="GO:0016887">
    <property type="term" value="F:ATP hydrolysis activity"/>
    <property type="evidence" value="ECO:0007669"/>
    <property type="project" value="InterPro"/>
</dbReference>
<evidence type="ECO:0000256" key="11">
    <source>
        <dbReference type="ARBA" id="ARBA00023180"/>
    </source>
</evidence>
<feature type="domain" description="ABC transmembrane type-1" evidence="15">
    <location>
        <begin position="34"/>
        <end position="372"/>
    </location>
</feature>
<dbReference type="Gene3D" id="3.40.50.300">
    <property type="entry name" value="P-loop containing nucleotide triphosphate hydrolases"/>
    <property type="match status" value="2"/>
</dbReference>
<dbReference type="PROSITE" id="PS50929">
    <property type="entry name" value="ABC_TM1F"/>
    <property type="match status" value="2"/>
</dbReference>
<feature type="transmembrane region" description="Helical" evidence="13">
    <location>
        <begin position="1023"/>
        <end position="1044"/>
    </location>
</feature>
<feature type="transmembrane region" description="Helical" evidence="13">
    <location>
        <begin position="757"/>
        <end position="779"/>
    </location>
</feature>
<keyword evidence="3" id="KW-0813">Transport</keyword>
<dbReference type="Gene3D" id="1.20.1560.10">
    <property type="entry name" value="ABC transporter type 1, transmembrane domain"/>
    <property type="match status" value="1"/>
</dbReference>
<dbReference type="CDD" id="cd18578">
    <property type="entry name" value="ABC_6TM_Pgp_ABCB1_D2_like"/>
    <property type="match status" value="1"/>
</dbReference>
<proteinExistence type="inferred from homology"/>
<name>A0A0L0G7E7_9EUKA</name>
<dbReference type="eggNOG" id="KOG0055">
    <property type="taxonomic scope" value="Eukaryota"/>
</dbReference>
<keyword evidence="9 13" id="KW-1133">Transmembrane helix</keyword>
<evidence type="ECO:0000256" key="12">
    <source>
        <dbReference type="SAM" id="MobiDB-lite"/>
    </source>
</evidence>
<keyword evidence="10 13" id="KW-0472">Membrane</keyword>
<dbReference type="InterPro" id="IPR039421">
    <property type="entry name" value="Type_1_exporter"/>
</dbReference>
<evidence type="ECO:0000256" key="5">
    <source>
        <dbReference type="ARBA" id="ARBA00022737"/>
    </source>
</evidence>
<keyword evidence="17" id="KW-1185">Reference proteome</keyword>
<dbReference type="GO" id="GO:0090374">
    <property type="term" value="P:oligopeptide export from mitochondrion"/>
    <property type="evidence" value="ECO:0007669"/>
    <property type="project" value="TreeGrafter"/>
</dbReference>
<dbReference type="Proteomes" id="UP000054560">
    <property type="component" value="Unassembled WGS sequence"/>
</dbReference>